<organism evidence="1">
    <name type="scientific">Capitella teleta</name>
    <name type="common">Polychaete worm</name>
    <dbReference type="NCBI Taxonomy" id="283909"/>
    <lineage>
        <taxon>Eukaryota</taxon>
        <taxon>Metazoa</taxon>
        <taxon>Spiralia</taxon>
        <taxon>Lophotrochozoa</taxon>
        <taxon>Annelida</taxon>
        <taxon>Polychaeta</taxon>
        <taxon>Sedentaria</taxon>
        <taxon>Scolecida</taxon>
        <taxon>Capitellidae</taxon>
        <taxon>Capitella</taxon>
    </lineage>
</organism>
<reference evidence="1 3" key="2">
    <citation type="journal article" date="2013" name="Nature">
        <title>Insights into bilaterian evolution from three spiralian genomes.</title>
        <authorList>
            <person name="Simakov O."/>
            <person name="Marletaz F."/>
            <person name="Cho S.J."/>
            <person name="Edsinger-Gonzales E."/>
            <person name="Havlak P."/>
            <person name="Hellsten U."/>
            <person name="Kuo D.H."/>
            <person name="Larsson T."/>
            <person name="Lv J."/>
            <person name="Arendt D."/>
            <person name="Savage R."/>
            <person name="Osoegawa K."/>
            <person name="de Jong P."/>
            <person name="Grimwood J."/>
            <person name="Chapman J.A."/>
            <person name="Shapiro H."/>
            <person name="Aerts A."/>
            <person name="Otillar R.P."/>
            <person name="Terry A.Y."/>
            <person name="Boore J.L."/>
            <person name="Grigoriev I.V."/>
            <person name="Lindberg D.R."/>
            <person name="Seaver E.C."/>
            <person name="Weisblat D.A."/>
            <person name="Putnam N.H."/>
            <person name="Rokhsar D.S."/>
        </authorList>
    </citation>
    <scope>NUCLEOTIDE SEQUENCE</scope>
    <source>
        <strain evidence="1 3">I ESC-2004</strain>
    </source>
</reference>
<protein>
    <submittedName>
        <fullName evidence="1 2">Uncharacterized protein</fullName>
    </submittedName>
</protein>
<dbReference type="EMBL" id="AMQN01003169">
    <property type="status" value="NOT_ANNOTATED_CDS"/>
    <property type="molecule type" value="Genomic_DNA"/>
</dbReference>
<sequence>MSPVHLSDVDPRTLDIYALCCAEIDTILVLHVITLEMWEELDPSDLQAKRHSTFPRDASSESVNIREKKIDGIERVCPKEEGSGCKLTESGGSEDCQQNHSVGDLSVNVLELLSQISVAIHQPILSVETVSDRESSGGTDSRGTSLGRILVGFLVQIVTE</sequence>
<accession>R7T8P4</accession>
<reference evidence="3" key="1">
    <citation type="submission" date="2012-12" db="EMBL/GenBank/DDBJ databases">
        <authorList>
            <person name="Hellsten U."/>
            <person name="Grimwood J."/>
            <person name="Chapman J.A."/>
            <person name="Shapiro H."/>
            <person name="Aerts A."/>
            <person name="Otillar R.P."/>
            <person name="Terry A.Y."/>
            <person name="Boore J.L."/>
            <person name="Simakov O."/>
            <person name="Marletaz F."/>
            <person name="Cho S.-J."/>
            <person name="Edsinger-Gonzales E."/>
            <person name="Havlak P."/>
            <person name="Kuo D.-H."/>
            <person name="Larsson T."/>
            <person name="Lv J."/>
            <person name="Arendt D."/>
            <person name="Savage R."/>
            <person name="Osoegawa K."/>
            <person name="de Jong P."/>
            <person name="Lindberg D.R."/>
            <person name="Seaver E.C."/>
            <person name="Weisblat D.A."/>
            <person name="Putnam N.H."/>
            <person name="Grigoriev I.V."/>
            <person name="Rokhsar D.S."/>
        </authorList>
    </citation>
    <scope>NUCLEOTIDE SEQUENCE</scope>
    <source>
        <strain evidence="3">I ESC-2004</strain>
    </source>
</reference>
<dbReference type="Proteomes" id="UP000014760">
    <property type="component" value="Unassembled WGS sequence"/>
</dbReference>
<reference evidence="2" key="3">
    <citation type="submission" date="2015-06" db="UniProtKB">
        <authorList>
            <consortium name="EnsemblMetazoa"/>
        </authorList>
    </citation>
    <scope>IDENTIFICATION</scope>
</reference>
<dbReference type="AlphaFoldDB" id="R7T8P4"/>
<name>R7T8P4_CAPTE</name>
<dbReference type="EMBL" id="AMQN01003168">
    <property type="status" value="NOT_ANNOTATED_CDS"/>
    <property type="molecule type" value="Genomic_DNA"/>
</dbReference>
<evidence type="ECO:0000313" key="3">
    <source>
        <dbReference type="Proteomes" id="UP000014760"/>
    </source>
</evidence>
<evidence type="ECO:0000313" key="2">
    <source>
        <dbReference type="EnsemblMetazoa" id="CapteP206418"/>
    </source>
</evidence>
<proteinExistence type="predicted"/>
<dbReference type="EnsemblMetazoa" id="CapteT206418">
    <property type="protein sequence ID" value="CapteP206418"/>
    <property type="gene ID" value="CapteG206418"/>
</dbReference>
<keyword evidence="3" id="KW-1185">Reference proteome</keyword>
<gene>
    <name evidence="1" type="ORF">CAPTEDRAFT_206418</name>
</gene>
<dbReference type="HOGENOM" id="CLU_1653796_0_0_1"/>
<evidence type="ECO:0000313" key="1">
    <source>
        <dbReference type="EMBL" id="ELT90044.1"/>
    </source>
</evidence>
<dbReference type="EMBL" id="KB311062">
    <property type="protein sequence ID" value="ELT90044.1"/>
    <property type="molecule type" value="Genomic_DNA"/>
</dbReference>